<keyword evidence="3" id="KW-1185">Reference proteome</keyword>
<dbReference type="GO" id="GO:0016779">
    <property type="term" value="F:nucleotidyltransferase activity"/>
    <property type="evidence" value="ECO:0007669"/>
    <property type="project" value="UniProtKB-KW"/>
</dbReference>
<proteinExistence type="predicted"/>
<name>A0ABV6JCH0_9BACL</name>
<keyword evidence="2" id="KW-0548">Nucleotidyltransferase</keyword>
<keyword evidence="2" id="KW-0808">Transferase</keyword>
<organism evidence="2 3">
    <name type="scientific">Paenibacillus mendelii</name>
    <dbReference type="NCBI Taxonomy" id="206163"/>
    <lineage>
        <taxon>Bacteria</taxon>
        <taxon>Bacillati</taxon>
        <taxon>Bacillota</taxon>
        <taxon>Bacilli</taxon>
        <taxon>Bacillales</taxon>
        <taxon>Paenibacillaceae</taxon>
        <taxon>Paenibacillus</taxon>
    </lineage>
</organism>
<accession>A0ABV6JCH0</accession>
<dbReference type="SUPFAM" id="SSF69572">
    <property type="entry name" value="Activating enzymes of the ubiquitin-like proteins"/>
    <property type="match status" value="1"/>
</dbReference>
<dbReference type="Gene3D" id="3.40.50.720">
    <property type="entry name" value="NAD(P)-binding Rossmann-like Domain"/>
    <property type="match status" value="1"/>
</dbReference>
<dbReference type="EMBL" id="JBHLVF010000031">
    <property type="protein sequence ID" value="MFC0393232.1"/>
    <property type="molecule type" value="Genomic_DNA"/>
</dbReference>
<gene>
    <name evidence="2" type="ORF">ACFFJ8_17850</name>
</gene>
<dbReference type="InterPro" id="IPR045886">
    <property type="entry name" value="ThiF/MoeB/HesA"/>
</dbReference>
<evidence type="ECO:0000313" key="3">
    <source>
        <dbReference type="Proteomes" id="UP001589818"/>
    </source>
</evidence>
<dbReference type="InterPro" id="IPR035985">
    <property type="entry name" value="Ubiquitin-activating_enz"/>
</dbReference>
<dbReference type="Proteomes" id="UP001589818">
    <property type="component" value="Unassembled WGS sequence"/>
</dbReference>
<dbReference type="PANTHER" id="PTHR10953">
    <property type="entry name" value="UBIQUITIN-ACTIVATING ENZYME E1"/>
    <property type="match status" value="1"/>
</dbReference>
<protein>
    <submittedName>
        <fullName evidence="2">ThiF family adenylyltransferase</fullName>
    </submittedName>
</protein>
<dbReference type="Pfam" id="PF00899">
    <property type="entry name" value="ThiF"/>
    <property type="match status" value="1"/>
</dbReference>
<evidence type="ECO:0000259" key="1">
    <source>
        <dbReference type="Pfam" id="PF00899"/>
    </source>
</evidence>
<dbReference type="CDD" id="cd00757">
    <property type="entry name" value="ThiF_MoeB_HesA_family"/>
    <property type="match status" value="1"/>
</dbReference>
<dbReference type="PANTHER" id="PTHR10953:SF102">
    <property type="entry name" value="ADENYLYLTRANSFERASE AND SULFURTRANSFERASE MOCS3"/>
    <property type="match status" value="1"/>
</dbReference>
<feature type="domain" description="THIF-type NAD/FAD binding fold" evidence="1">
    <location>
        <begin position="16"/>
        <end position="254"/>
    </location>
</feature>
<dbReference type="RefSeq" id="WP_256555110.1">
    <property type="nucleotide sequence ID" value="NZ_JANHOF010000002.1"/>
</dbReference>
<evidence type="ECO:0000313" key="2">
    <source>
        <dbReference type="EMBL" id="MFC0393232.1"/>
    </source>
</evidence>
<sequence length="353" mass="38445">MSHSSQSDSSRADDRYSRQIRFAPIGQEGQRSLSESCVAVVGMGALGSVAAQHLVRSGVGCVRIIDRDVLERSNLQRQVLYTEEDVSLALPKAEAAAAHLRAINSSVRIESTVADLTSANADALLAGADLIVDGSDNFSVRYLMNDYSLKHHIPWIYGGVIGASGMTMTYIPGETACFRCLFPNPPAAGAVDTCDTAGVISPAVDIVASLQAAEALKWLSGNRAALHGTLFQIDLWQHRWMPLKTDGSKRADCPACAKRDFTFLEHGHPETAALSLCGRNTIQISPQSTLSLSLDELEKRLGRIGRVERNPFLLRYHRDDHHLIVIFPDGRALIQGTEDPITARRIYTEILGN</sequence>
<comment type="caution">
    <text evidence="2">The sequence shown here is derived from an EMBL/GenBank/DDBJ whole genome shotgun (WGS) entry which is preliminary data.</text>
</comment>
<reference evidence="2 3" key="1">
    <citation type="submission" date="2024-09" db="EMBL/GenBank/DDBJ databases">
        <authorList>
            <person name="Sun Q."/>
            <person name="Mori K."/>
        </authorList>
    </citation>
    <scope>NUCLEOTIDE SEQUENCE [LARGE SCALE GENOMIC DNA]</scope>
    <source>
        <strain evidence="2 3">CCM 4839</strain>
    </source>
</reference>
<dbReference type="InterPro" id="IPR000594">
    <property type="entry name" value="ThiF_NAD_FAD-bd"/>
</dbReference>